<evidence type="ECO:0000259" key="1">
    <source>
        <dbReference type="Pfam" id="PF02492"/>
    </source>
</evidence>
<gene>
    <name evidence="3" type="ORF">FYJ34_02615</name>
</gene>
<reference evidence="3 4" key="1">
    <citation type="submission" date="2019-08" db="EMBL/GenBank/DDBJ databases">
        <title>In-depth cultivation of the pig gut microbiome towards novel bacterial diversity and tailored functional studies.</title>
        <authorList>
            <person name="Wylensek D."/>
            <person name="Hitch T.C.A."/>
            <person name="Clavel T."/>
        </authorList>
    </citation>
    <scope>NUCLEOTIDE SEQUENCE [LARGE SCALE GENOMIC DNA]</scope>
    <source>
        <strain evidence="3 4">68-1-5</strain>
    </source>
</reference>
<comment type="caution">
    <text evidence="3">The sequence shown here is derived from an EMBL/GenBank/DDBJ whole genome shotgun (WGS) entry which is preliminary data.</text>
</comment>
<dbReference type="Gene3D" id="3.40.50.300">
    <property type="entry name" value="P-loop containing nucleotide triphosphate hydrolases"/>
    <property type="match status" value="1"/>
</dbReference>
<protein>
    <submittedName>
        <fullName evidence="3">Uncharacterized protein</fullName>
    </submittedName>
</protein>
<evidence type="ECO:0000313" key="3">
    <source>
        <dbReference type="EMBL" id="MSR93200.1"/>
    </source>
</evidence>
<evidence type="ECO:0000259" key="2">
    <source>
        <dbReference type="Pfam" id="PF21537"/>
    </source>
</evidence>
<sequence>MKKPVFVCTGFLDSGKTTLIRETLMEQEWMEKGRTLLILCEEGEVSYPEAYKKEKEITLVRVRDFSELTPEMLKKWDREQEPVQVILEFNGMWSLKNLTAVPFPENWELQGVYSTVNGQTLQLYLDNMRNLLMEQLLLSDLVVVNRCGKEVNRSGFRRAVRIQNPATQVIFEDLDGKIIQETKEDLPYRTDGSRIVVEDDDFGIWYADAYDHPERYQDKEIEFTAQSFRTERMAEGIFAPVRKIMTCCAADVRFYGYPCRYDRKVSIKNGKWVRVRVRYDFQPTGEGGQYQPILHLLQIKPARKPEQEVVYLG</sequence>
<dbReference type="InterPro" id="IPR048447">
    <property type="entry name" value="DUF1980_C"/>
</dbReference>
<feature type="domain" description="DUF1980" evidence="2">
    <location>
        <begin position="187"/>
        <end position="311"/>
    </location>
</feature>
<proteinExistence type="predicted"/>
<name>A0A6N7UZC0_9FIRM</name>
<dbReference type="Pfam" id="PF02492">
    <property type="entry name" value="cobW"/>
    <property type="match status" value="1"/>
</dbReference>
<dbReference type="SUPFAM" id="SSF52540">
    <property type="entry name" value="P-loop containing nucleoside triphosphate hydrolases"/>
    <property type="match status" value="1"/>
</dbReference>
<dbReference type="EMBL" id="VULY01000018">
    <property type="protein sequence ID" value="MSR93200.1"/>
    <property type="molecule type" value="Genomic_DNA"/>
</dbReference>
<dbReference type="RefSeq" id="WP_154476033.1">
    <property type="nucleotide sequence ID" value="NZ_VULY01000018.1"/>
</dbReference>
<dbReference type="Pfam" id="PF21537">
    <property type="entry name" value="DUF1980_C"/>
    <property type="match status" value="1"/>
</dbReference>
<keyword evidence="4" id="KW-1185">Reference proteome</keyword>
<dbReference type="Proteomes" id="UP000434409">
    <property type="component" value="Unassembled WGS sequence"/>
</dbReference>
<organism evidence="3 4">
    <name type="scientific">Suipraeoptans intestinalis</name>
    <dbReference type="NCBI Taxonomy" id="2606628"/>
    <lineage>
        <taxon>Bacteria</taxon>
        <taxon>Bacillati</taxon>
        <taxon>Bacillota</taxon>
        <taxon>Clostridia</taxon>
        <taxon>Lachnospirales</taxon>
        <taxon>Lachnospiraceae</taxon>
        <taxon>Suipraeoptans</taxon>
    </lineage>
</organism>
<feature type="domain" description="CobW/HypB/UreG nucleotide-binding" evidence="1">
    <location>
        <begin position="4"/>
        <end position="147"/>
    </location>
</feature>
<accession>A0A6N7UZC0</accession>
<dbReference type="AlphaFoldDB" id="A0A6N7UZC0"/>
<dbReference type="InterPro" id="IPR003495">
    <property type="entry name" value="CobW/HypB/UreG_nucleotide-bd"/>
</dbReference>
<evidence type="ECO:0000313" key="4">
    <source>
        <dbReference type="Proteomes" id="UP000434409"/>
    </source>
</evidence>
<dbReference type="InterPro" id="IPR027417">
    <property type="entry name" value="P-loop_NTPase"/>
</dbReference>